<dbReference type="OrthoDB" id="308312at2"/>
<sequence length="333" mass="40647">MNKVMNICLISDDKFVEYIATLIVSILKNSSENDNFCFHIIEDGIREENKNKLLMLKEIKDFEIKFYKPNYNNIEKYKKWQEIFKKNSYPVWHYSVFIKLDIPIILKDLDNVLFIDADSIVLGDIDFIYDVDISNYFFVSQFFYYKSLKNLYPNLYKYILDIGYKNPEYNYVSSQVLIFNIKKIKEIFKKEEYYYNKIDECIDKYINSIFTEEHIFLYVFRDSIAFLDLKVDCNENTEKIIISDYFASSGKPLKYGFDKPINEYYYKFWEYFSLTPFFKENYFKYMEIFSINRTRKALYKLTDKIVWFVPFRGMRDRIRKNIIKDIDEIMKYN</sequence>
<organism evidence="1 2">
    <name type="scientific">Brachyspira murdochii (strain ATCC 51284 / DSM 12563 / 56-150)</name>
    <name type="common">Serpulina murdochii</name>
    <dbReference type="NCBI Taxonomy" id="526224"/>
    <lineage>
        <taxon>Bacteria</taxon>
        <taxon>Pseudomonadati</taxon>
        <taxon>Spirochaetota</taxon>
        <taxon>Spirochaetia</taxon>
        <taxon>Brachyspirales</taxon>
        <taxon>Brachyspiraceae</taxon>
        <taxon>Brachyspira</taxon>
    </lineage>
</organism>
<reference evidence="1 2" key="1">
    <citation type="journal article" date="2010" name="Stand. Genomic Sci.">
        <title>Complete genome sequence of Brachyspira murdochii type strain (56-150).</title>
        <authorList>
            <person name="Pati A."/>
            <person name="Sikorski J."/>
            <person name="Gronow S."/>
            <person name="Munk C."/>
            <person name="Lapidus A."/>
            <person name="Copeland A."/>
            <person name="Glavina Del Tio T."/>
            <person name="Nolan M."/>
            <person name="Lucas S."/>
            <person name="Chen F."/>
            <person name="Tice H."/>
            <person name="Cheng J.F."/>
            <person name="Han C."/>
            <person name="Detter J.C."/>
            <person name="Bruce D."/>
            <person name="Tapia R."/>
            <person name="Goodwin L."/>
            <person name="Pitluck S."/>
            <person name="Liolios K."/>
            <person name="Ivanova N."/>
            <person name="Mavromatis K."/>
            <person name="Mikhailova N."/>
            <person name="Chen A."/>
            <person name="Palaniappan K."/>
            <person name="Land M."/>
            <person name="Hauser L."/>
            <person name="Chang Y.J."/>
            <person name="Jeffries C.D."/>
            <person name="Spring S."/>
            <person name="Rohde M."/>
            <person name="Goker M."/>
            <person name="Bristow J."/>
            <person name="Eisen J.A."/>
            <person name="Markowitz V."/>
            <person name="Hugenholtz P."/>
            <person name="Kyrpides N.C."/>
            <person name="Klenk H.P."/>
        </authorList>
    </citation>
    <scope>NUCLEOTIDE SEQUENCE [LARGE SCALE GENOMIC DNA]</scope>
    <source>
        <strain evidence="2">ATCC 51284 / DSM 12563 / 56-150</strain>
    </source>
</reference>
<dbReference type="HOGENOM" id="CLU_050833_0_1_12"/>
<dbReference type="Proteomes" id="UP000001915">
    <property type="component" value="Chromosome"/>
</dbReference>
<gene>
    <name evidence="1" type="ordered locus">Bmur_2104</name>
</gene>
<dbReference type="InterPro" id="IPR029044">
    <property type="entry name" value="Nucleotide-diphossugar_trans"/>
</dbReference>
<dbReference type="GO" id="GO:0016757">
    <property type="term" value="F:glycosyltransferase activity"/>
    <property type="evidence" value="ECO:0007669"/>
    <property type="project" value="InterPro"/>
</dbReference>
<dbReference type="STRING" id="526224.Bmur_2104"/>
<dbReference type="EMBL" id="CP001959">
    <property type="protein sequence ID" value="ADG72179.1"/>
    <property type="molecule type" value="Genomic_DNA"/>
</dbReference>
<dbReference type="SUPFAM" id="SSF53448">
    <property type="entry name" value="Nucleotide-diphospho-sugar transferases"/>
    <property type="match status" value="1"/>
</dbReference>
<dbReference type="CAZy" id="GT8">
    <property type="family name" value="Glycosyltransferase Family 8"/>
</dbReference>
<dbReference type="Pfam" id="PF01501">
    <property type="entry name" value="Glyco_transf_8"/>
    <property type="match status" value="1"/>
</dbReference>
<dbReference type="AlphaFoldDB" id="D5U3Z8"/>
<accession>D5U3Z8</accession>
<name>D5U3Z8_BRAM5</name>
<evidence type="ECO:0000313" key="2">
    <source>
        <dbReference type="Proteomes" id="UP000001915"/>
    </source>
</evidence>
<dbReference type="eggNOG" id="COG1442">
    <property type="taxonomic scope" value="Bacteria"/>
</dbReference>
<dbReference type="InterPro" id="IPR002495">
    <property type="entry name" value="Glyco_trans_8"/>
</dbReference>
<proteinExistence type="predicted"/>
<protein>
    <submittedName>
        <fullName evidence="1">Glycosyl transferase family 8</fullName>
    </submittedName>
</protein>
<dbReference type="Gene3D" id="3.90.550.10">
    <property type="entry name" value="Spore Coat Polysaccharide Biosynthesis Protein SpsA, Chain A"/>
    <property type="match status" value="1"/>
</dbReference>
<dbReference type="KEGG" id="brm:Bmur_2104"/>
<dbReference type="RefSeq" id="WP_013114550.1">
    <property type="nucleotide sequence ID" value="NC_014150.1"/>
</dbReference>
<evidence type="ECO:0000313" key="1">
    <source>
        <dbReference type="EMBL" id="ADG72179.1"/>
    </source>
</evidence>
<keyword evidence="1" id="KW-0808">Transferase</keyword>